<dbReference type="EMBL" id="LSRX01000458">
    <property type="protein sequence ID" value="OLP96687.1"/>
    <property type="molecule type" value="Genomic_DNA"/>
</dbReference>
<comment type="caution">
    <text evidence="4">The sequence shown here is derived from an EMBL/GenBank/DDBJ whole genome shotgun (WGS) entry which is preliminary data.</text>
</comment>
<dbReference type="GO" id="GO:0010608">
    <property type="term" value="P:post-transcriptional regulation of gene expression"/>
    <property type="evidence" value="ECO:0007669"/>
    <property type="project" value="TreeGrafter"/>
</dbReference>
<dbReference type="Gene3D" id="1.25.10.10">
    <property type="entry name" value="Leucine-rich Repeat Variant"/>
    <property type="match status" value="1"/>
</dbReference>
<keyword evidence="1" id="KW-0677">Repeat</keyword>
<dbReference type="PROSITE" id="PS50302">
    <property type="entry name" value="PUM"/>
    <property type="match status" value="3"/>
</dbReference>
<evidence type="ECO:0000256" key="1">
    <source>
        <dbReference type="ARBA" id="ARBA00022737"/>
    </source>
</evidence>
<gene>
    <name evidence="4" type="primary">APUM5</name>
    <name evidence="4" type="ORF">AK812_SmicGene21057</name>
</gene>
<dbReference type="Gene3D" id="3.40.50.300">
    <property type="entry name" value="P-loop containing nucleotide triphosphate hydrolases"/>
    <property type="match status" value="1"/>
</dbReference>
<dbReference type="InterPro" id="IPR001313">
    <property type="entry name" value="Pumilio_RNA-bd_rpt"/>
</dbReference>
<feature type="domain" description="PUM-HD" evidence="3">
    <location>
        <begin position="70"/>
        <end position="435"/>
    </location>
</feature>
<protein>
    <submittedName>
        <fullName evidence="4">Pumilio-like 5</fullName>
    </submittedName>
</protein>
<dbReference type="CDD" id="cd00154">
    <property type="entry name" value="Rab"/>
    <property type="match status" value="1"/>
</dbReference>
<dbReference type="SMART" id="SM00174">
    <property type="entry name" value="RHO"/>
    <property type="match status" value="1"/>
</dbReference>
<dbReference type="InterPro" id="IPR011989">
    <property type="entry name" value="ARM-like"/>
</dbReference>
<dbReference type="PROSITE" id="PS50303">
    <property type="entry name" value="PUM_HD"/>
    <property type="match status" value="1"/>
</dbReference>
<accession>A0A1Q9DND3</accession>
<dbReference type="InterPro" id="IPR016024">
    <property type="entry name" value="ARM-type_fold"/>
</dbReference>
<proteinExistence type="predicted"/>
<dbReference type="PROSITE" id="PS51419">
    <property type="entry name" value="RAB"/>
    <property type="match status" value="1"/>
</dbReference>
<dbReference type="Proteomes" id="UP000186817">
    <property type="component" value="Unassembled WGS sequence"/>
</dbReference>
<dbReference type="Pfam" id="PF00806">
    <property type="entry name" value="PUF"/>
    <property type="match status" value="5"/>
</dbReference>
<dbReference type="PANTHER" id="PTHR12537">
    <property type="entry name" value="RNA BINDING PROTEIN PUMILIO-RELATED"/>
    <property type="match status" value="1"/>
</dbReference>
<feature type="repeat" description="Pumilio" evidence="2">
    <location>
        <begin position="278"/>
        <end position="316"/>
    </location>
</feature>
<dbReference type="SMART" id="SM00175">
    <property type="entry name" value="RAB"/>
    <property type="match status" value="1"/>
</dbReference>
<dbReference type="SUPFAM" id="SSF52540">
    <property type="entry name" value="P-loop containing nucleoside triphosphate hydrolases"/>
    <property type="match status" value="1"/>
</dbReference>
<dbReference type="PRINTS" id="PR00449">
    <property type="entry name" value="RASTRNSFRMNG"/>
</dbReference>
<reference evidence="4 5" key="1">
    <citation type="submission" date="2016-02" db="EMBL/GenBank/DDBJ databases">
        <title>Genome analysis of coral dinoflagellate symbionts highlights evolutionary adaptations to a symbiotic lifestyle.</title>
        <authorList>
            <person name="Aranda M."/>
            <person name="Li Y."/>
            <person name="Liew Y.J."/>
            <person name="Baumgarten S."/>
            <person name="Simakov O."/>
            <person name="Wilson M."/>
            <person name="Piel J."/>
            <person name="Ashoor H."/>
            <person name="Bougouffa S."/>
            <person name="Bajic V.B."/>
            <person name="Ryu T."/>
            <person name="Ravasi T."/>
            <person name="Bayer T."/>
            <person name="Micklem G."/>
            <person name="Kim H."/>
            <person name="Bhak J."/>
            <person name="Lajeunesse T.C."/>
            <person name="Voolstra C.R."/>
        </authorList>
    </citation>
    <scope>NUCLEOTIDE SEQUENCE [LARGE SCALE GENOMIC DNA]</scope>
    <source>
        <strain evidence="4 5">CCMP2467</strain>
    </source>
</reference>
<name>A0A1Q9DND3_SYMMI</name>
<evidence type="ECO:0000313" key="5">
    <source>
        <dbReference type="Proteomes" id="UP000186817"/>
    </source>
</evidence>
<dbReference type="InterPro" id="IPR033133">
    <property type="entry name" value="PUM-HD"/>
</dbReference>
<dbReference type="GO" id="GO:0005737">
    <property type="term" value="C:cytoplasm"/>
    <property type="evidence" value="ECO:0007669"/>
    <property type="project" value="TreeGrafter"/>
</dbReference>
<dbReference type="AlphaFoldDB" id="A0A1Q9DND3"/>
<dbReference type="GO" id="GO:0005525">
    <property type="term" value="F:GTP binding"/>
    <property type="evidence" value="ECO:0007669"/>
    <property type="project" value="InterPro"/>
</dbReference>
<dbReference type="GO" id="GO:0003729">
    <property type="term" value="F:mRNA binding"/>
    <property type="evidence" value="ECO:0007669"/>
    <property type="project" value="TreeGrafter"/>
</dbReference>
<dbReference type="SUPFAM" id="SSF48371">
    <property type="entry name" value="ARM repeat"/>
    <property type="match status" value="1"/>
</dbReference>
<sequence>MTCEVMAIAESNQPFTCSQPQPVAQALGQPYVTMLVPVIVNASGPLLQPQAGPMAVHNQDYAVPWTAQPPSSPQMGPMANFNGYGYTPYTDVVGGGELAPAMEDEEGRSQVRRRRRMQYARAAQPKVPGMIQKSACADAEDGAVISKERCDALRQQLQSNDGLSLAMSEISGMVWPWSRDASGCRVVQLAMEKASNCTAKDLAAELHGHVREAAVSPHANYVIQKVITQLSPATSAFIAKELLGNAARFVRHRFGCRIICRLLEHCSSQEGTRRLIEEVLEDPSEALDLCRHNFGHHVVQSILEHGDEKYKAQIAEVLLHDVLANASHRSASHVVESALSHCSDTDQLALLQRLSHPSMVAELAQVRYGFYVARTVIQRPEVDVERLAQSIPEAIALLSCVSAYEAFCPAAHPSYLETVSLHHADLLLTSLHEHGFLYRWSDRNRLYCRSHRSEVQEIQQSLQESFEQKLQTKFAEVQRRMDECTMQKDSHLDIENRLNDFEAMLDTTLEGHSKGTERKLSDMESRFQDLENSDKLLKVSLNQDMMEIAARHSMVEVLDQMLKTETSRIVSEQVAVSHLDWKESQKAMLEHLSKEPTLTIHSGLGERVSRVEGAWHSVRQDWREAKGNVRALQGQLQGLRSELQSCLREDYCGYYASTERLKREVNGTGMAEQIQAWEVEFATTGFAAMDHYFCLPGYLAGHSEPDGPDMTMERLAELLRCSQESGTSHDAESPRAAEQVEICITAQPSEAEVRLQVPVHITTRQLKKRLWKELTPHVRPGRLKLLLFGRVLADEEVLPVSAKQPRALQCHCLPHTVRNYAAGDSHKQDIMFKVVLAGPSGAGKTSILRSFQGLEFTEKTSPTLGVDAETKRLLVDESLRVTLRLWDSQGRRRLGDDADHDLEAALYSGAAAVLLCMDAREQPCEELSRFLDLMDRHCRPDVVKSVVANKVDLWKEPKEAAEAAKLFAKRHAMRYFEVSARTSEGVDAMFHDLVGQLIDAHHPT</sequence>
<feature type="repeat" description="Pumilio" evidence="2">
    <location>
        <begin position="205"/>
        <end position="240"/>
    </location>
</feature>
<dbReference type="InterPro" id="IPR027417">
    <property type="entry name" value="P-loop_NTPase"/>
</dbReference>
<dbReference type="SMART" id="SM00025">
    <property type="entry name" value="Pumilio"/>
    <property type="match status" value="4"/>
</dbReference>
<dbReference type="Pfam" id="PF00071">
    <property type="entry name" value="Ras"/>
    <property type="match status" value="1"/>
</dbReference>
<evidence type="ECO:0000313" key="4">
    <source>
        <dbReference type="EMBL" id="OLP96687.1"/>
    </source>
</evidence>
<dbReference type="OrthoDB" id="419691at2759"/>
<feature type="repeat" description="Pumilio" evidence="2">
    <location>
        <begin position="241"/>
        <end position="277"/>
    </location>
</feature>
<dbReference type="PANTHER" id="PTHR12537:SF12">
    <property type="entry name" value="MATERNAL PROTEIN PUMILIO"/>
    <property type="match status" value="1"/>
</dbReference>
<organism evidence="4 5">
    <name type="scientific">Symbiodinium microadriaticum</name>
    <name type="common">Dinoflagellate</name>
    <name type="synonym">Zooxanthella microadriatica</name>
    <dbReference type="NCBI Taxonomy" id="2951"/>
    <lineage>
        <taxon>Eukaryota</taxon>
        <taxon>Sar</taxon>
        <taxon>Alveolata</taxon>
        <taxon>Dinophyceae</taxon>
        <taxon>Suessiales</taxon>
        <taxon>Symbiodiniaceae</taxon>
        <taxon>Symbiodinium</taxon>
    </lineage>
</organism>
<dbReference type="InterPro" id="IPR001806">
    <property type="entry name" value="Small_GTPase"/>
</dbReference>
<evidence type="ECO:0000259" key="3">
    <source>
        <dbReference type="PROSITE" id="PS50303"/>
    </source>
</evidence>
<evidence type="ECO:0000256" key="2">
    <source>
        <dbReference type="PROSITE-ProRule" id="PRU00317"/>
    </source>
</evidence>
<dbReference type="GO" id="GO:0003924">
    <property type="term" value="F:GTPase activity"/>
    <property type="evidence" value="ECO:0007669"/>
    <property type="project" value="InterPro"/>
</dbReference>
<dbReference type="SMART" id="SM00173">
    <property type="entry name" value="RAS"/>
    <property type="match status" value="1"/>
</dbReference>
<keyword evidence="5" id="KW-1185">Reference proteome</keyword>